<dbReference type="AlphaFoldDB" id="A0A550C7T5"/>
<comment type="caution">
    <text evidence="3">The sequence shown here is derived from an EMBL/GenBank/DDBJ whole genome shotgun (WGS) entry which is preliminary data.</text>
</comment>
<protein>
    <recommendedName>
        <fullName evidence="2">CxC2-like cysteine cluster KDZ transposase-associated domain-containing protein</fullName>
    </recommendedName>
</protein>
<evidence type="ECO:0000313" key="4">
    <source>
        <dbReference type="Proteomes" id="UP000320762"/>
    </source>
</evidence>
<evidence type="ECO:0000256" key="1">
    <source>
        <dbReference type="SAM" id="MobiDB-lite"/>
    </source>
</evidence>
<feature type="domain" description="CxC2-like cysteine cluster KDZ transposase-associated" evidence="2">
    <location>
        <begin position="228"/>
        <end position="332"/>
    </location>
</feature>
<dbReference type="Pfam" id="PF18803">
    <property type="entry name" value="CxC2"/>
    <property type="match status" value="1"/>
</dbReference>
<accession>A0A550C7T5</accession>
<dbReference type="EMBL" id="VDMD01000019">
    <property type="protein sequence ID" value="TRM60870.1"/>
    <property type="molecule type" value="Genomic_DNA"/>
</dbReference>
<dbReference type="InterPro" id="IPR041457">
    <property type="entry name" value="CxC2_KDZ-assoc"/>
</dbReference>
<feature type="region of interest" description="Disordered" evidence="1">
    <location>
        <begin position="1094"/>
        <end position="1128"/>
    </location>
</feature>
<dbReference type="PANTHER" id="PTHR33096">
    <property type="entry name" value="CXC2 DOMAIN-CONTAINING PROTEIN"/>
    <property type="match status" value="1"/>
</dbReference>
<dbReference type="PANTHER" id="PTHR33096:SF1">
    <property type="entry name" value="CXC1-LIKE CYSTEINE CLUSTER ASSOCIATED WITH KDZ TRANSPOSASES DOMAIN-CONTAINING PROTEIN"/>
    <property type="match status" value="1"/>
</dbReference>
<dbReference type="STRING" id="97359.A0A550C7T5"/>
<dbReference type="Pfam" id="PF18758">
    <property type="entry name" value="KDZ"/>
    <property type="match status" value="1"/>
</dbReference>
<dbReference type="CDD" id="cd19757">
    <property type="entry name" value="Bbox1"/>
    <property type="match status" value="1"/>
</dbReference>
<name>A0A550C7T5_9AGAR</name>
<dbReference type="OrthoDB" id="2682806at2759"/>
<evidence type="ECO:0000313" key="3">
    <source>
        <dbReference type="EMBL" id="TRM60870.1"/>
    </source>
</evidence>
<dbReference type="Proteomes" id="UP000320762">
    <property type="component" value="Unassembled WGS sequence"/>
</dbReference>
<evidence type="ECO:0000259" key="2">
    <source>
        <dbReference type="Pfam" id="PF18803"/>
    </source>
</evidence>
<dbReference type="InterPro" id="IPR040521">
    <property type="entry name" value="KDZ"/>
</dbReference>
<organism evidence="3 4">
    <name type="scientific">Schizophyllum amplum</name>
    <dbReference type="NCBI Taxonomy" id="97359"/>
    <lineage>
        <taxon>Eukaryota</taxon>
        <taxon>Fungi</taxon>
        <taxon>Dikarya</taxon>
        <taxon>Basidiomycota</taxon>
        <taxon>Agaricomycotina</taxon>
        <taxon>Agaricomycetes</taxon>
        <taxon>Agaricomycetidae</taxon>
        <taxon>Agaricales</taxon>
        <taxon>Schizophyllaceae</taxon>
        <taxon>Schizophyllum</taxon>
    </lineage>
</organism>
<reference evidence="3 4" key="1">
    <citation type="journal article" date="2019" name="New Phytol.">
        <title>Comparative genomics reveals unique wood-decay strategies and fruiting body development in the Schizophyllaceae.</title>
        <authorList>
            <person name="Almasi E."/>
            <person name="Sahu N."/>
            <person name="Krizsan K."/>
            <person name="Balint B."/>
            <person name="Kovacs G.M."/>
            <person name="Kiss B."/>
            <person name="Cseklye J."/>
            <person name="Drula E."/>
            <person name="Henrissat B."/>
            <person name="Nagy I."/>
            <person name="Chovatia M."/>
            <person name="Adam C."/>
            <person name="LaButti K."/>
            <person name="Lipzen A."/>
            <person name="Riley R."/>
            <person name="Grigoriev I.V."/>
            <person name="Nagy L.G."/>
        </authorList>
    </citation>
    <scope>NUCLEOTIDE SEQUENCE [LARGE SCALE GENOMIC DNA]</scope>
    <source>
        <strain evidence="3 4">NL-1724</strain>
    </source>
</reference>
<feature type="compositionally biased region" description="Low complexity" evidence="1">
    <location>
        <begin position="1100"/>
        <end position="1128"/>
    </location>
</feature>
<keyword evidence="4" id="KW-1185">Reference proteome</keyword>
<gene>
    <name evidence="3" type="ORF">BD626DRAFT_406605</name>
</gene>
<sequence length="1128" mass="128384">MPARRARNDVDVWNDFDSSADYNNAPDLVYTVSADGARLNCHAFDFVPPPTKKRKICELNAPHKTWNPMESTGDDNFDFPESMDDWTGPHEQVCDEPSRKRSYGDDPMKTWREVYEQDFLEEMMWGEGLRYAHEDPRCTTCQVCYCPSSSSRGDTPPSAGDATDNGLCDDPLLPSLDPPRPETVAEVYCCWECGDFLECQACCVKRHQTMPLHVIHSWTGVYWKKVTLSSMGLIYQLGHGGLPCVRPDPAVRTMVVLDDIIHTIHYRYCSCRGLRSLNSVRQLLRNRWYPATVTDPETCVTFSSLDRFRLAAMHANVNVNNWLKALEERTDALKLTKVPDRRAAFHRVFRQYTFLLRAKRFGRGNDRSGIRGTQQGGLAWRCWACPREGVNLPEGWKDVDASEAYLYRPTLAFDANFRLKNLVRQNERHDPELGDGLGYFVKKEEYEDHIASYISTCIAFQALVEKDTKATTGLRVSGVGGTICARHELVQPHGLADLQKGERYCNVDYILLSVIAMLGYAALTVSYDIGCQYMINFFARMQKVPPVLQRDAKDLDIVFGLPVWHGGIHEEICRTRNSLKYHDGVGRTDGEAIERIWSLLNPFAWATKYMGAGARHDWLEEKVDNVNFGKLITLVYLLARRYIVATDELRVQVDSFRSICKAIEPDVLRRWKAEIAAWKSDRSLPCPYTAPLIEGLSEAEVRRSLDREELEEIKEGRAGVQGTSQTAFLVAGMRLEAAQRRIIADLAGRAVLPMNVEGLINNRRRSLLDKLGPFNDLLKTHIPGAPSLTQHTVVDKIVDPEHLQVTMPSRLPPNAVRMACAEGLPEKELQLRRAGSRDSLQALRKKLHAKQYYIEYRNKTLTGQKQNTRARTMLATLQERIDFDAEAYRAHRSAILSLRNVDDDPDFPKLLTKDLQLEGELTEDDDDAARRMAAAGRQRARHIHVSTSKHTMSWIWTANGVYSETAVNKDEVDKTIQHLWARAMARKDRWVEEAELLREDMRRCLRSLEFEADAWLARADVDLGRGPAYHSGTRAYALKHHAMWLQLRDHFRDVWNRPLGKTKRHIFERWQELNDNAEVWLAESQGLLGFEETTDEHVDTPTPAVDTPTPAVNTPTPADTHDAAPAAL</sequence>
<proteinExistence type="predicted"/>